<gene>
    <name evidence="2" type="ORF">PVAP13_4NG265611</name>
</gene>
<proteinExistence type="predicted"/>
<evidence type="ECO:0000313" key="3">
    <source>
        <dbReference type="Proteomes" id="UP000823388"/>
    </source>
</evidence>
<feature type="compositionally biased region" description="Low complexity" evidence="1">
    <location>
        <begin position="88"/>
        <end position="97"/>
    </location>
</feature>
<protein>
    <submittedName>
        <fullName evidence="2">Uncharacterized protein</fullName>
    </submittedName>
</protein>
<evidence type="ECO:0000256" key="1">
    <source>
        <dbReference type="SAM" id="MobiDB-lite"/>
    </source>
</evidence>
<reference evidence="2" key="1">
    <citation type="submission" date="2020-05" db="EMBL/GenBank/DDBJ databases">
        <title>WGS assembly of Panicum virgatum.</title>
        <authorList>
            <person name="Lovell J.T."/>
            <person name="Jenkins J."/>
            <person name="Shu S."/>
            <person name="Juenger T.E."/>
            <person name="Schmutz J."/>
        </authorList>
    </citation>
    <scope>NUCLEOTIDE SEQUENCE</scope>
    <source>
        <strain evidence="2">AP13</strain>
    </source>
</reference>
<dbReference type="AlphaFoldDB" id="A0A8T0TI62"/>
<comment type="caution">
    <text evidence="2">The sequence shown here is derived from an EMBL/GenBank/DDBJ whole genome shotgun (WGS) entry which is preliminary data.</text>
</comment>
<keyword evidence="3" id="KW-1185">Reference proteome</keyword>
<sequence>MVVLQTGVTPIPPSLAESPSALAAAGCRPPPCPPAAACQRPASGRSALVAFLPTRRPRRAALAARARARARLRTPAARAEQAHRRRAAGGWSAAAQGHRGQGAVLHRATAHRAE</sequence>
<accession>A0A8T0TI62</accession>
<evidence type="ECO:0000313" key="2">
    <source>
        <dbReference type="EMBL" id="KAG2607679.1"/>
    </source>
</evidence>
<dbReference type="Proteomes" id="UP000823388">
    <property type="component" value="Chromosome 4N"/>
</dbReference>
<organism evidence="2 3">
    <name type="scientific">Panicum virgatum</name>
    <name type="common">Blackwell switchgrass</name>
    <dbReference type="NCBI Taxonomy" id="38727"/>
    <lineage>
        <taxon>Eukaryota</taxon>
        <taxon>Viridiplantae</taxon>
        <taxon>Streptophyta</taxon>
        <taxon>Embryophyta</taxon>
        <taxon>Tracheophyta</taxon>
        <taxon>Spermatophyta</taxon>
        <taxon>Magnoliopsida</taxon>
        <taxon>Liliopsida</taxon>
        <taxon>Poales</taxon>
        <taxon>Poaceae</taxon>
        <taxon>PACMAD clade</taxon>
        <taxon>Panicoideae</taxon>
        <taxon>Panicodae</taxon>
        <taxon>Paniceae</taxon>
        <taxon>Panicinae</taxon>
        <taxon>Panicum</taxon>
        <taxon>Panicum sect. Hiantes</taxon>
    </lineage>
</organism>
<name>A0A8T0TI62_PANVG</name>
<feature type="region of interest" description="Disordered" evidence="1">
    <location>
        <begin position="72"/>
        <end position="114"/>
    </location>
</feature>
<dbReference type="EMBL" id="CM029044">
    <property type="protein sequence ID" value="KAG2607679.1"/>
    <property type="molecule type" value="Genomic_DNA"/>
</dbReference>